<dbReference type="SUPFAM" id="SSF47413">
    <property type="entry name" value="lambda repressor-like DNA-binding domains"/>
    <property type="match status" value="1"/>
</dbReference>
<dbReference type="Pfam" id="PF01381">
    <property type="entry name" value="HTH_3"/>
    <property type="match status" value="1"/>
</dbReference>
<protein>
    <recommendedName>
        <fullName evidence="1">HTH cro/C1-type domain-containing protein</fullName>
    </recommendedName>
</protein>
<gene>
    <name evidence="2" type="ORF">CFR75_06225</name>
</gene>
<dbReference type="CDD" id="cd00093">
    <property type="entry name" value="HTH_XRE"/>
    <property type="match status" value="1"/>
</dbReference>
<dbReference type="AlphaFoldDB" id="A0A318PV01"/>
<name>A0A318PV01_KOMXY</name>
<evidence type="ECO:0000313" key="2">
    <source>
        <dbReference type="EMBL" id="PYD57411.1"/>
    </source>
</evidence>
<reference evidence="2 3" key="1">
    <citation type="submission" date="2017-07" db="EMBL/GenBank/DDBJ databases">
        <title>A draft genome sequence of Komagataeibacter xylinus LMG 1515.</title>
        <authorList>
            <person name="Skraban J."/>
            <person name="Cleenwerck I."/>
            <person name="Vandamme P."/>
            <person name="Trcek J."/>
        </authorList>
    </citation>
    <scope>NUCLEOTIDE SEQUENCE [LARGE SCALE GENOMIC DNA]</scope>
    <source>
        <strain evidence="2 3">LMG 1515</strain>
    </source>
</reference>
<accession>A0A318PV01</accession>
<organism evidence="2 3">
    <name type="scientific">Komagataeibacter xylinus</name>
    <name type="common">Gluconacetobacter xylinus</name>
    <dbReference type="NCBI Taxonomy" id="28448"/>
    <lineage>
        <taxon>Bacteria</taxon>
        <taxon>Pseudomonadati</taxon>
        <taxon>Pseudomonadota</taxon>
        <taxon>Alphaproteobacteria</taxon>
        <taxon>Acetobacterales</taxon>
        <taxon>Acetobacteraceae</taxon>
        <taxon>Komagataeibacter</taxon>
    </lineage>
</organism>
<dbReference type="EMBL" id="NKUC01000009">
    <property type="protein sequence ID" value="PYD57411.1"/>
    <property type="molecule type" value="Genomic_DNA"/>
</dbReference>
<dbReference type="Gene3D" id="1.10.260.40">
    <property type="entry name" value="lambda repressor-like DNA-binding domains"/>
    <property type="match status" value="1"/>
</dbReference>
<feature type="domain" description="HTH cro/C1-type" evidence="1">
    <location>
        <begin position="10"/>
        <end position="64"/>
    </location>
</feature>
<dbReference type="InterPro" id="IPR001387">
    <property type="entry name" value="Cro/C1-type_HTH"/>
</dbReference>
<dbReference type="Proteomes" id="UP000248257">
    <property type="component" value="Unassembled WGS sequence"/>
</dbReference>
<evidence type="ECO:0000259" key="1">
    <source>
        <dbReference type="PROSITE" id="PS50943"/>
    </source>
</evidence>
<evidence type="ECO:0000313" key="3">
    <source>
        <dbReference type="Proteomes" id="UP000248257"/>
    </source>
</evidence>
<dbReference type="GO" id="GO:0003677">
    <property type="term" value="F:DNA binding"/>
    <property type="evidence" value="ECO:0007669"/>
    <property type="project" value="InterPro"/>
</dbReference>
<sequence>MLDKADMRALDELLKRKVLTSRQIAEEAGVSTETVRLWRSGKRKIAVGRLGQVARITGLTLHDLRPDVFGPETTQERGAA</sequence>
<keyword evidence="3" id="KW-1185">Reference proteome</keyword>
<proteinExistence type="predicted"/>
<dbReference type="PROSITE" id="PS50943">
    <property type="entry name" value="HTH_CROC1"/>
    <property type="match status" value="1"/>
</dbReference>
<dbReference type="InterPro" id="IPR010982">
    <property type="entry name" value="Lambda_DNA-bd_dom_sf"/>
</dbReference>
<comment type="caution">
    <text evidence="2">The sequence shown here is derived from an EMBL/GenBank/DDBJ whole genome shotgun (WGS) entry which is preliminary data.</text>
</comment>
<dbReference type="SMART" id="SM00530">
    <property type="entry name" value="HTH_XRE"/>
    <property type="match status" value="1"/>
</dbReference>